<evidence type="ECO:0000313" key="2">
    <source>
        <dbReference type="EMBL" id="CDR49160.1"/>
    </source>
</evidence>
<accession>A0A061BGP3</accession>
<feature type="region of interest" description="Disordered" evidence="1">
    <location>
        <begin position="1"/>
        <end position="190"/>
    </location>
</feature>
<feature type="compositionally biased region" description="Low complexity" evidence="1">
    <location>
        <begin position="1"/>
        <end position="23"/>
    </location>
</feature>
<feature type="region of interest" description="Disordered" evidence="1">
    <location>
        <begin position="203"/>
        <end position="421"/>
    </location>
</feature>
<feature type="compositionally biased region" description="Low complexity" evidence="1">
    <location>
        <begin position="139"/>
        <end position="172"/>
    </location>
</feature>
<feature type="compositionally biased region" description="Low complexity" evidence="1">
    <location>
        <begin position="339"/>
        <end position="406"/>
    </location>
</feature>
<feature type="compositionally biased region" description="Low complexity" evidence="1">
    <location>
        <begin position="292"/>
        <end position="301"/>
    </location>
</feature>
<feature type="compositionally biased region" description="Acidic residues" evidence="1">
    <location>
        <begin position="107"/>
        <end position="116"/>
    </location>
</feature>
<protein>
    <submittedName>
        <fullName evidence="2">RHTO0S23e01948g1_1</fullName>
    </submittedName>
</protein>
<dbReference type="AlphaFoldDB" id="A0A061BGP3"/>
<feature type="compositionally biased region" description="Low complexity" evidence="1">
    <location>
        <begin position="32"/>
        <end position="62"/>
    </location>
</feature>
<organism evidence="2">
    <name type="scientific">Rhodotorula toruloides</name>
    <name type="common">Yeast</name>
    <name type="synonym">Rhodosporidium toruloides</name>
    <dbReference type="NCBI Taxonomy" id="5286"/>
    <lineage>
        <taxon>Eukaryota</taxon>
        <taxon>Fungi</taxon>
        <taxon>Dikarya</taxon>
        <taxon>Basidiomycota</taxon>
        <taxon>Pucciniomycotina</taxon>
        <taxon>Microbotryomycetes</taxon>
        <taxon>Sporidiobolales</taxon>
        <taxon>Sporidiobolaceae</taxon>
        <taxon>Rhodotorula</taxon>
    </lineage>
</organism>
<feature type="compositionally biased region" description="Gly residues" evidence="1">
    <location>
        <begin position="177"/>
        <end position="188"/>
    </location>
</feature>
<feature type="compositionally biased region" description="Pro residues" evidence="1">
    <location>
        <begin position="63"/>
        <end position="74"/>
    </location>
</feature>
<name>A0A061BGP3_RHOTO</name>
<gene>
    <name evidence="2" type="ORF">RHTO0S_23e01948g</name>
</gene>
<evidence type="ECO:0000256" key="1">
    <source>
        <dbReference type="SAM" id="MobiDB-lite"/>
    </source>
</evidence>
<feature type="compositionally biased region" description="Low complexity" evidence="1">
    <location>
        <begin position="265"/>
        <end position="285"/>
    </location>
</feature>
<sequence length="466" mass="47224">MQRRLSLSSSSSPSHSTNRVTSSFLAPPPLPSLRRSSSRSLLSPLNTSHSPSSAVSAVSSAPPATPSRPIPISPPSAHSTPNSLPHAGGRAALEGSSNRSHRRREGEEEEEGEESEGGGGGASFTIPIIDTRLLPPLRSSGAPTSTLAAGGAAAARGAGGRRLSSLASYTGLPGPPQGSGAGAGGAGGDELRYSLASFRSSYAQGQAQAQGLGRRPSVGGSGIVRPPSPAPEAFARGTVGPLTSSGGAAGEVKRGRRESVVLGQGSLAALASTTTGGGTARRAPSPARPHAHAPGASGASGLVRSASTSRQSQNAARSPSPAPAPARGDSPRVVRGFDPPLASSSQRAPSPARFVGGAASAVSPPSASASHLSARRASLSATPTSALYSRPSTSSNTTVSPTSPLTRPRSRLANPQSDQHLEVAASRDIAALDAYYYSRQREGLREGRREAEERLRVGYDRLQREQ</sequence>
<feature type="compositionally biased region" description="Polar residues" evidence="1">
    <location>
        <begin position="305"/>
        <end position="314"/>
    </location>
</feature>
<feature type="compositionally biased region" description="Low complexity" evidence="1">
    <location>
        <begin position="203"/>
        <end position="213"/>
    </location>
</feature>
<reference evidence="2" key="1">
    <citation type="journal article" date="2014" name="Genome Announc.">
        <title>Draft genome sequence of Rhodosporidium toruloides CECT1137, an oleaginous yeast of biotechnological interest.</title>
        <authorList>
            <person name="Morin N."/>
            <person name="Calcas X."/>
            <person name="Devillers H."/>
            <person name="Durrens P."/>
            <person name="Sherman D.J."/>
            <person name="Nicaud J.-M."/>
            <person name="Neuveglise C."/>
        </authorList>
    </citation>
    <scope>NUCLEOTIDE SEQUENCE</scope>
    <source>
        <strain evidence="2">CECT1137</strain>
    </source>
</reference>
<proteinExistence type="predicted"/>
<dbReference type="EMBL" id="LK052958">
    <property type="protein sequence ID" value="CDR49160.1"/>
    <property type="molecule type" value="Genomic_DNA"/>
</dbReference>